<dbReference type="Proteomes" id="UP001642464">
    <property type="component" value="Unassembled WGS sequence"/>
</dbReference>
<comment type="caution">
    <text evidence="1">The sequence shown here is derived from an EMBL/GenBank/DDBJ whole genome shotgun (WGS) entry which is preliminary data.</text>
</comment>
<evidence type="ECO:0000313" key="2">
    <source>
        <dbReference type="Proteomes" id="UP001642464"/>
    </source>
</evidence>
<feature type="non-terminal residue" evidence="1">
    <location>
        <position position="1"/>
    </location>
</feature>
<proteinExistence type="predicted"/>
<name>A0ABP0Q3P2_9DINO</name>
<dbReference type="EMBL" id="CAXAMM010038871">
    <property type="protein sequence ID" value="CAK9081624.1"/>
    <property type="molecule type" value="Genomic_DNA"/>
</dbReference>
<organism evidence="1 2">
    <name type="scientific">Durusdinium trenchii</name>
    <dbReference type="NCBI Taxonomy" id="1381693"/>
    <lineage>
        <taxon>Eukaryota</taxon>
        <taxon>Sar</taxon>
        <taxon>Alveolata</taxon>
        <taxon>Dinophyceae</taxon>
        <taxon>Suessiales</taxon>
        <taxon>Symbiodiniaceae</taxon>
        <taxon>Durusdinium</taxon>
    </lineage>
</organism>
<reference evidence="1 2" key="1">
    <citation type="submission" date="2024-02" db="EMBL/GenBank/DDBJ databases">
        <authorList>
            <person name="Chen Y."/>
            <person name="Shah S."/>
            <person name="Dougan E. K."/>
            <person name="Thang M."/>
            <person name="Chan C."/>
        </authorList>
    </citation>
    <scope>NUCLEOTIDE SEQUENCE [LARGE SCALE GENOMIC DNA]</scope>
</reference>
<keyword evidence="2" id="KW-1185">Reference proteome</keyword>
<protein>
    <submittedName>
        <fullName evidence="1">Uncharacterized protein</fullName>
    </submittedName>
</protein>
<sequence length="125" mass="13768">GEGATLTLKANYGPATRFPYVTPHFARVLVLRSNTPVGRSMAEFYLAVHDEVLKFLRGEARSDHFFSTINTMNETLGSLEDHQKSYFEDLAKKVVFEPLAASVQDDGAQVVPESPAINPDTIANI</sequence>
<gene>
    <name evidence="1" type="ORF">SCF082_LOCUS38836</name>
</gene>
<accession>A0ABP0Q3P2</accession>
<evidence type="ECO:0000313" key="1">
    <source>
        <dbReference type="EMBL" id="CAK9081624.1"/>
    </source>
</evidence>